<dbReference type="EMBL" id="CP015772">
    <property type="protein sequence ID" value="ANH83458.1"/>
    <property type="molecule type" value="Genomic_DNA"/>
</dbReference>
<dbReference type="Pfam" id="PF13361">
    <property type="entry name" value="UvrD_C"/>
    <property type="match status" value="2"/>
</dbReference>
<dbReference type="AlphaFoldDB" id="A0A1A9I705"/>
<dbReference type="GO" id="GO:0003677">
    <property type="term" value="F:DNA binding"/>
    <property type="evidence" value="ECO:0007669"/>
    <property type="project" value="InterPro"/>
</dbReference>
<dbReference type="InterPro" id="IPR000212">
    <property type="entry name" value="DNA_helicase_UvrD/REP"/>
</dbReference>
<evidence type="ECO:0000313" key="8">
    <source>
        <dbReference type="Proteomes" id="UP000077667"/>
    </source>
</evidence>
<dbReference type="KEGG" id="nia:A8C56_22970"/>
<dbReference type="GO" id="GO:0016787">
    <property type="term" value="F:hydrolase activity"/>
    <property type="evidence" value="ECO:0007669"/>
    <property type="project" value="UniProtKB-KW"/>
</dbReference>
<dbReference type="GO" id="GO:0000725">
    <property type="term" value="P:recombinational repair"/>
    <property type="evidence" value="ECO:0007669"/>
    <property type="project" value="TreeGrafter"/>
</dbReference>
<evidence type="ECO:0000256" key="5">
    <source>
        <dbReference type="ARBA" id="ARBA00034923"/>
    </source>
</evidence>
<evidence type="ECO:0000313" key="7">
    <source>
        <dbReference type="EMBL" id="ANH83458.1"/>
    </source>
</evidence>
<keyword evidence="1" id="KW-0547">Nucleotide-binding</keyword>
<name>A0A1A9I705_9BACT</name>
<dbReference type="CDD" id="cd18807">
    <property type="entry name" value="SF1_C_UvrD"/>
    <property type="match status" value="1"/>
</dbReference>
<dbReference type="InterPro" id="IPR014017">
    <property type="entry name" value="DNA_helicase_UvrD-like_C"/>
</dbReference>
<dbReference type="PANTHER" id="PTHR11070:SF2">
    <property type="entry name" value="ATP-DEPENDENT DNA HELICASE SRS2"/>
    <property type="match status" value="1"/>
</dbReference>
<evidence type="ECO:0000259" key="6">
    <source>
        <dbReference type="PROSITE" id="PS51217"/>
    </source>
</evidence>
<dbReference type="Gene3D" id="3.40.50.300">
    <property type="entry name" value="P-loop containing nucleotide triphosphate hydrolases"/>
    <property type="match status" value="2"/>
</dbReference>
<dbReference type="Gene3D" id="1.10.486.10">
    <property type="entry name" value="PCRA, domain 4"/>
    <property type="match status" value="2"/>
</dbReference>
<evidence type="ECO:0000256" key="4">
    <source>
        <dbReference type="ARBA" id="ARBA00022840"/>
    </source>
</evidence>
<dbReference type="OrthoDB" id="9810135at2"/>
<sequence length="317" mass="35757">MVKNTDMSNKIKLYTAEDEHKEAAFIINEVEQLVGGFHNLTVGNKHTDSHYGFSDIAVLFRTRAVGSVLLSSFKKSGIPVRFGDAASFLADYPFHLVTDVIKWYLDAGDLIALDSVLTNGFKMSKNEKQVFLASHAEKKRFAALFGGQDLTKLGAENTVKFIFQKFIPDETLDDMGLIRKETLFNMAKEYGAALEQFLQQLLLDAYTDAGRLKTDAVHLLTFHASKGLEFPVVFIAGAEEGITPLQRKDVNIEEERRLFYVALTRAKDRLFITNARQRKGFREEEAKSLSGFVKEIPASLTETIQNKQSKPEQMRLF</sequence>
<organism evidence="7 8">
    <name type="scientific">Niabella ginsenosidivorans</name>
    <dbReference type="NCBI Taxonomy" id="1176587"/>
    <lineage>
        <taxon>Bacteria</taxon>
        <taxon>Pseudomonadati</taxon>
        <taxon>Bacteroidota</taxon>
        <taxon>Chitinophagia</taxon>
        <taxon>Chitinophagales</taxon>
        <taxon>Chitinophagaceae</taxon>
        <taxon>Niabella</taxon>
    </lineage>
</organism>
<keyword evidence="2" id="KW-0378">Hydrolase</keyword>
<feature type="domain" description="UvrD-like helicase C-terminal" evidence="6">
    <location>
        <begin position="1"/>
        <end position="227"/>
    </location>
</feature>
<evidence type="ECO:0000256" key="2">
    <source>
        <dbReference type="ARBA" id="ARBA00022801"/>
    </source>
</evidence>
<keyword evidence="3" id="KW-0347">Helicase</keyword>
<dbReference type="GO" id="GO:0005524">
    <property type="term" value="F:ATP binding"/>
    <property type="evidence" value="ECO:0007669"/>
    <property type="project" value="UniProtKB-KW"/>
</dbReference>
<protein>
    <recommendedName>
        <fullName evidence="5">DNA 3'-5' helicase II</fullName>
    </recommendedName>
</protein>
<evidence type="ECO:0000256" key="3">
    <source>
        <dbReference type="ARBA" id="ARBA00022806"/>
    </source>
</evidence>
<accession>A0A1A9I705</accession>
<proteinExistence type="predicted"/>
<dbReference type="Proteomes" id="UP000077667">
    <property type="component" value="Chromosome"/>
</dbReference>
<reference evidence="7 8" key="1">
    <citation type="submission" date="2016-05" db="EMBL/GenBank/DDBJ databases">
        <title>Niabella ginsenosidivorans BS26 whole genome sequencing.</title>
        <authorList>
            <person name="Im W.T."/>
            <person name="Siddiqi M.Z."/>
        </authorList>
    </citation>
    <scope>NUCLEOTIDE SEQUENCE [LARGE SCALE GENOMIC DNA]</scope>
    <source>
        <strain evidence="7 8">BS26</strain>
    </source>
</reference>
<dbReference type="STRING" id="1176587.A8C56_22970"/>
<dbReference type="GO" id="GO:0043138">
    <property type="term" value="F:3'-5' DNA helicase activity"/>
    <property type="evidence" value="ECO:0007669"/>
    <property type="project" value="TreeGrafter"/>
</dbReference>
<gene>
    <name evidence="7" type="ORF">A8C56_22970</name>
</gene>
<dbReference type="PANTHER" id="PTHR11070">
    <property type="entry name" value="UVRD / RECB / PCRA DNA HELICASE FAMILY MEMBER"/>
    <property type="match status" value="1"/>
</dbReference>
<keyword evidence="4" id="KW-0067">ATP-binding</keyword>
<dbReference type="InterPro" id="IPR027417">
    <property type="entry name" value="P-loop_NTPase"/>
</dbReference>
<keyword evidence="8" id="KW-1185">Reference proteome</keyword>
<evidence type="ECO:0000256" key="1">
    <source>
        <dbReference type="ARBA" id="ARBA00022741"/>
    </source>
</evidence>
<dbReference type="PROSITE" id="PS51217">
    <property type="entry name" value="UVRD_HELICASE_CTER"/>
    <property type="match status" value="1"/>
</dbReference>
<dbReference type="SUPFAM" id="SSF52540">
    <property type="entry name" value="P-loop containing nucleoside triphosphate hydrolases"/>
    <property type="match status" value="1"/>
</dbReference>